<dbReference type="PROSITE" id="PS50020">
    <property type="entry name" value="WW_DOMAIN_2"/>
    <property type="match status" value="1"/>
</dbReference>
<evidence type="ECO:0000256" key="5">
    <source>
        <dbReference type="ARBA" id="ARBA00048763"/>
    </source>
</evidence>
<protein>
    <recommendedName>
        <fullName evidence="1">Trimethylguanosine synthase</fullName>
    </recommendedName>
    <alternativeName>
        <fullName evidence="7">Cap-specific guanine-N(2) methyltransferase</fullName>
    </alternativeName>
</protein>
<dbReference type="CDD" id="cd00201">
    <property type="entry name" value="WW"/>
    <property type="match status" value="1"/>
</dbReference>
<comment type="catalytic activity">
    <reaction evidence="4">
        <text>a 5'-end (N(7)-methyl 5'-triphosphoguanosine)-ribonucleoside in snoRNA + S-adenosyl-L-methionine = a 5'-end (N(2),N(7)-dimethyl 5'-triphosphoguanosine)-ribonucleoside in snoRNA + S-adenosyl-L-homocysteine + H(+)</text>
        <dbReference type="Rhea" id="RHEA:78475"/>
        <dbReference type="Rhea" id="RHEA-COMP:19086"/>
        <dbReference type="Rhea" id="RHEA-COMP:19088"/>
        <dbReference type="ChEBI" id="CHEBI:15378"/>
        <dbReference type="ChEBI" id="CHEBI:57856"/>
        <dbReference type="ChEBI" id="CHEBI:59789"/>
        <dbReference type="ChEBI" id="CHEBI:156461"/>
        <dbReference type="ChEBI" id="CHEBI:172880"/>
    </reaction>
    <physiologicalReaction direction="left-to-right" evidence="4">
        <dbReference type="Rhea" id="RHEA:78476"/>
    </physiologicalReaction>
</comment>
<dbReference type="SMART" id="SM00456">
    <property type="entry name" value="WW"/>
    <property type="match status" value="1"/>
</dbReference>
<dbReference type="Proteomes" id="UP001604277">
    <property type="component" value="Unassembled WGS sequence"/>
</dbReference>
<dbReference type="Pfam" id="PF09445">
    <property type="entry name" value="Methyltransf_15"/>
    <property type="match status" value="1"/>
</dbReference>
<dbReference type="InterPro" id="IPR029063">
    <property type="entry name" value="SAM-dependent_MTases_sf"/>
</dbReference>
<dbReference type="InterPro" id="IPR036020">
    <property type="entry name" value="WW_dom_sf"/>
</dbReference>
<dbReference type="InterPro" id="IPR001202">
    <property type="entry name" value="WW_dom"/>
</dbReference>
<proteinExistence type="inferred from homology"/>
<evidence type="ECO:0000256" key="3">
    <source>
        <dbReference type="ARBA" id="ARBA00047418"/>
    </source>
</evidence>
<evidence type="ECO:0000256" key="6">
    <source>
        <dbReference type="ARBA" id="ARBA00049075"/>
    </source>
</evidence>
<evidence type="ECO:0000256" key="1">
    <source>
        <dbReference type="ARBA" id="ARBA00018517"/>
    </source>
</evidence>
<keyword evidence="10" id="KW-1185">Reference proteome</keyword>
<dbReference type="Gene3D" id="3.40.50.150">
    <property type="entry name" value="Vaccinia Virus protein VP39"/>
    <property type="match status" value="1"/>
</dbReference>
<dbReference type="AlphaFoldDB" id="A0ABD1U7K3"/>
<dbReference type="CDD" id="cd02440">
    <property type="entry name" value="AdoMet_MTases"/>
    <property type="match status" value="1"/>
</dbReference>
<evidence type="ECO:0000256" key="2">
    <source>
        <dbReference type="ARBA" id="ARBA00025783"/>
    </source>
</evidence>
<dbReference type="Pfam" id="PF00397">
    <property type="entry name" value="WW"/>
    <property type="match status" value="1"/>
</dbReference>
<accession>A0ABD1U7K3</accession>
<evidence type="ECO:0000313" key="9">
    <source>
        <dbReference type="EMBL" id="KAL2520937.1"/>
    </source>
</evidence>
<comment type="caution">
    <text evidence="9">The sequence shown here is derived from an EMBL/GenBank/DDBJ whole genome shotgun (WGS) entry which is preliminary data.</text>
</comment>
<dbReference type="EMBL" id="JBFOLJ010000007">
    <property type="protein sequence ID" value="KAL2520937.1"/>
    <property type="molecule type" value="Genomic_DNA"/>
</dbReference>
<dbReference type="SUPFAM" id="SSF53335">
    <property type="entry name" value="S-adenosyl-L-methionine-dependent methyltransferases"/>
    <property type="match status" value="1"/>
</dbReference>
<sequence length="657" mass="74117">MDGAEPIKALGSLFKFTEVYLWDNDPTEVREIPYFQEPTKRNGDDDFEKNENDGLTEFHSLTEDVELAKQLNELGLPLSFQTNKERNGKISGKRKDTRKKNRRSLNDIDVKELDSIKVSEVERSVDILHDNAMLNQNEILKYDITDIDGFHNLCSEGKDLDCSTACCTCALLNECDCNDEVSDLKFDHDLDCSSEFSKVLLNEFSETNTSPCTNDMVAVASPYLDNLTSAGSCLLSDSAVCDDKELKDPALESVHLESPSAVDRKTEGVKHTNEIDSDMIQDHDSAAHSQFSEVVNSDMTDSRCKGNYGEWITCWDDFYMRSYFYNVKTKESTWDLPSGMENLEIGIIANELKTTVVEMAELDDNFPDFTKSDEVRVSCGLQPNPVFAEEYRDDNGLDQLCGEILESYLFAENFSSTNTAKRKKKVRRTKSNRNLSISSEELQGIWEEFSPSIGKYWSQRYLLFSRYDDGIKMDKEGWFSVTPEPIAKHHASRCGSGSIVDFFTGVGGNAIQFAQRSKHVIAIDIDPNKIGYAQHNAALYEVDDRIDFIRGDSFCLAPRLKADIVFMSPPWGGPDYAKVKKFDINTMLKPRDGQFLFNAGKEIASRIIMFLPRNVDISQLAELSLSASPPWSLEVEKNFLNGRFKAITAYFSAPALS</sequence>
<dbReference type="PANTHER" id="PTHR14741">
    <property type="entry name" value="S-ADENOSYLMETHIONINE-DEPENDENT METHYLTRANSFERASE RELATED"/>
    <property type="match status" value="1"/>
</dbReference>
<reference evidence="10" key="1">
    <citation type="submission" date="2024-07" db="EMBL/GenBank/DDBJ databases">
        <title>Two chromosome-level genome assemblies of Korean endemic species Abeliophyllum distichum and Forsythia ovata (Oleaceae).</title>
        <authorList>
            <person name="Jang H."/>
        </authorList>
    </citation>
    <scope>NUCLEOTIDE SEQUENCE [LARGE SCALE GENOMIC DNA]</scope>
</reference>
<evidence type="ECO:0000256" key="4">
    <source>
        <dbReference type="ARBA" id="ARBA00048740"/>
    </source>
</evidence>
<evidence type="ECO:0000259" key="8">
    <source>
        <dbReference type="PROSITE" id="PS50020"/>
    </source>
</evidence>
<comment type="catalytic activity">
    <reaction evidence="3">
        <text>a 5'-end (N(2),N(7)-dimethyl 5'-triphosphoguanosine)-ribonucleoside in snoRNA + S-adenosyl-L-methionine = a 5'-end (N(2),N(2),N(7)-trimethyl 5'-triphosphoguanosine)-ribonucleoside in snoRNA + S-adenosyl-L-homocysteine + H(+)</text>
        <dbReference type="Rhea" id="RHEA:78507"/>
        <dbReference type="Rhea" id="RHEA-COMP:19088"/>
        <dbReference type="Rhea" id="RHEA-COMP:19090"/>
        <dbReference type="ChEBI" id="CHEBI:15378"/>
        <dbReference type="ChEBI" id="CHEBI:57856"/>
        <dbReference type="ChEBI" id="CHEBI:59789"/>
        <dbReference type="ChEBI" id="CHEBI:167623"/>
        <dbReference type="ChEBI" id="CHEBI:172880"/>
    </reaction>
    <physiologicalReaction direction="left-to-right" evidence="3">
        <dbReference type="Rhea" id="RHEA:78508"/>
    </physiologicalReaction>
</comment>
<dbReference type="PROSITE" id="PS01159">
    <property type="entry name" value="WW_DOMAIN_1"/>
    <property type="match status" value="1"/>
</dbReference>
<evidence type="ECO:0000256" key="7">
    <source>
        <dbReference type="ARBA" id="ARBA00049790"/>
    </source>
</evidence>
<dbReference type="FunFam" id="3.40.50.150:FF:000305">
    <property type="entry name" value="S-adenosyl-L-methionine-dependent methyltransferase superfamily protein"/>
    <property type="match status" value="1"/>
</dbReference>
<dbReference type="PANTHER" id="PTHR14741:SF32">
    <property type="entry name" value="TRIMETHYLGUANOSINE SYNTHASE"/>
    <property type="match status" value="1"/>
</dbReference>
<comment type="similarity">
    <text evidence="2">Belongs to the methyltransferase superfamily. Trimethylguanosine synthase family.</text>
</comment>
<name>A0ABD1U7K3_9LAMI</name>
<feature type="domain" description="WW" evidence="8">
    <location>
        <begin position="311"/>
        <end position="339"/>
    </location>
</feature>
<comment type="catalytic activity">
    <reaction evidence="6">
        <text>a 5'-end (N(7)-methyl 5'-triphosphoguanosine)-ribonucleoside in snRNA + S-adenosyl-L-methionine = a 5'-end (N(2),N(7)-dimethyl 5'-triphosphoguanosine)-ribonucleoside in snRNA + S-adenosyl-L-homocysteine + H(+)</text>
        <dbReference type="Rhea" id="RHEA:78471"/>
        <dbReference type="Rhea" id="RHEA-COMP:19085"/>
        <dbReference type="Rhea" id="RHEA-COMP:19087"/>
        <dbReference type="ChEBI" id="CHEBI:15378"/>
        <dbReference type="ChEBI" id="CHEBI:57856"/>
        <dbReference type="ChEBI" id="CHEBI:59789"/>
        <dbReference type="ChEBI" id="CHEBI:156461"/>
        <dbReference type="ChEBI" id="CHEBI:172880"/>
    </reaction>
    <physiologicalReaction direction="left-to-right" evidence="6">
        <dbReference type="Rhea" id="RHEA:78472"/>
    </physiologicalReaction>
</comment>
<comment type="catalytic activity">
    <reaction evidence="5">
        <text>a 5'-end (N(2),N(7)-dimethyl 5'-triphosphoguanosine)-ribonucleoside in snRNA + S-adenosyl-L-methionine = a 5'-end (N(2),N(2),N(7)-trimethyl 5'-triphosphoguanosine)-ribonucleoside in snRNA + S-adenosyl-L-homocysteine + H(+)</text>
        <dbReference type="Rhea" id="RHEA:78479"/>
        <dbReference type="Rhea" id="RHEA-COMP:19087"/>
        <dbReference type="Rhea" id="RHEA-COMP:19089"/>
        <dbReference type="ChEBI" id="CHEBI:15378"/>
        <dbReference type="ChEBI" id="CHEBI:57856"/>
        <dbReference type="ChEBI" id="CHEBI:59789"/>
        <dbReference type="ChEBI" id="CHEBI:167623"/>
        <dbReference type="ChEBI" id="CHEBI:172880"/>
    </reaction>
    <physiologicalReaction direction="left-to-right" evidence="5">
        <dbReference type="Rhea" id="RHEA:78480"/>
    </physiologicalReaction>
</comment>
<gene>
    <name evidence="9" type="ORF">Fot_24860</name>
</gene>
<dbReference type="SUPFAM" id="SSF51045">
    <property type="entry name" value="WW domain"/>
    <property type="match status" value="1"/>
</dbReference>
<dbReference type="InterPro" id="IPR019012">
    <property type="entry name" value="RNA_cap_Gua-N2-MeTrfase"/>
</dbReference>
<dbReference type="Gene3D" id="2.20.70.10">
    <property type="match status" value="1"/>
</dbReference>
<evidence type="ECO:0000313" key="10">
    <source>
        <dbReference type="Proteomes" id="UP001604277"/>
    </source>
</evidence>
<organism evidence="9 10">
    <name type="scientific">Forsythia ovata</name>
    <dbReference type="NCBI Taxonomy" id="205694"/>
    <lineage>
        <taxon>Eukaryota</taxon>
        <taxon>Viridiplantae</taxon>
        <taxon>Streptophyta</taxon>
        <taxon>Embryophyta</taxon>
        <taxon>Tracheophyta</taxon>
        <taxon>Spermatophyta</taxon>
        <taxon>Magnoliopsida</taxon>
        <taxon>eudicotyledons</taxon>
        <taxon>Gunneridae</taxon>
        <taxon>Pentapetalae</taxon>
        <taxon>asterids</taxon>
        <taxon>lamiids</taxon>
        <taxon>Lamiales</taxon>
        <taxon>Oleaceae</taxon>
        <taxon>Forsythieae</taxon>
        <taxon>Forsythia</taxon>
    </lineage>
</organism>